<sequence>MQNTGARFIDFGRIACRRIGAQGVWNDAESDWRPDRAGDFAAGPATAASIDADGAQKLGASGLPIPRFASLGASQVYMRTGPDQSYPVSWIYTRPELPVEIIQEYGPWRRVRDLDGTEGWMNGNLLTDRRNGIVRGGIRNLYSAPKPDSPRVWRVEPGVIGRLVVCEDSWCQLSVDGKTGWIVRDQVWGTYPGENFN</sequence>
<dbReference type="EMBL" id="CP039704">
    <property type="protein sequence ID" value="QCI79246.1"/>
    <property type="molecule type" value="Genomic_DNA"/>
</dbReference>
<dbReference type="Proteomes" id="UP000298714">
    <property type="component" value="Chromosome"/>
</dbReference>
<proteinExistence type="predicted"/>
<evidence type="ECO:0000313" key="1">
    <source>
        <dbReference type="EMBL" id="QCI79246.1"/>
    </source>
</evidence>
<dbReference type="Gene3D" id="2.30.30.40">
    <property type="entry name" value="SH3 Domains"/>
    <property type="match status" value="1"/>
</dbReference>
<organism evidence="1 2">
    <name type="scientific">Hankyongella ginsenosidimutans</name>
    <dbReference type="NCBI Taxonomy" id="1763828"/>
    <lineage>
        <taxon>Bacteria</taxon>
        <taxon>Pseudomonadati</taxon>
        <taxon>Pseudomonadota</taxon>
        <taxon>Alphaproteobacteria</taxon>
        <taxon>Sphingomonadales</taxon>
        <taxon>Sphingomonadaceae</taxon>
        <taxon>Hankyongella</taxon>
    </lineage>
</organism>
<name>A0A4D7CBA3_9SPHN</name>
<dbReference type="InterPro" id="IPR010466">
    <property type="entry name" value="DUF1058"/>
</dbReference>
<keyword evidence="2" id="KW-1185">Reference proteome</keyword>
<evidence type="ECO:0000313" key="2">
    <source>
        <dbReference type="Proteomes" id="UP000298714"/>
    </source>
</evidence>
<gene>
    <name evidence="1" type="ORF">E6W36_05800</name>
</gene>
<accession>A0A4D7CBA3</accession>
<dbReference type="RefSeq" id="WP_222874078.1">
    <property type="nucleotide sequence ID" value="NZ_CP039704.1"/>
</dbReference>
<reference evidence="2" key="1">
    <citation type="submission" date="2019-04" db="EMBL/GenBank/DDBJ databases">
        <title>Complete genome sequence of Sphingomonas sp. W1-2-3.</title>
        <authorList>
            <person name="Im W.T."/>
        </authorList>
    </citation>
    <scope>NUCLEOTIDE SEQUENCE [LARGE SCALE GENOMIC DNA]</scope>
    <source>
        <strain evidence="2">W1-2-3</strain>
    </source>
</reference>
<protein>
    <recommendedName>
        <fullName evidence="3">SH3 domain-containing protein</fullName>
    </recommendedName>
</protein>
<evidence type="ECO:0008006" key="3">
    <source>
        <dbReference type="Google" id="ProtNLM"/>
    </source>
</evidence>
<dbReference type="KEGG" id="hgn:E6W36_05800"/>
<dbReference type="Pfam" id="PF06347">
    <property type="entry name" value="SH3_4"/>
    <property type="match status" value="2"/>
</dbReference>
<dbReference type="AlphaFoldDB" id="A0A4D7CBA3"/>